<dbReference type="GO" id="GO:0005507">
    <property type="term" value="F:copper ion binding"/>
    <property type="evidence" value="ECO:0007669"/>
    <property type="project" value="InterPro"/>
</dbReference>
<keyword evidence="4" id="KW-0732">Signal</keyword>
<gene>
    <name evidence="8" type="ORF">AS194_12340</name>
</gene>
<dbReference type="Pfam" id="PF07731">
    <property type="entry name" value="Cu-oxidase_2"/>
    <property type="match status" value="1"/>
</dbReference>
<dbReference type="Pfam" id="PF00394">
    <property type="entry name" value="Cu-oxidase"/>
    <property type="match status" value="1"/>
</dbReference>
<evidence type="ECO:0000256" key="3">
    <source>
        <dbReference type="ARBA" id="ARBA00023008"/>
    </source>
</evidence>
<feature type="signal peptide" evidence="4">
    <location>
        <begin position="1"/>
        <end position="30"/>
    </location>
</feature>
<dbReference type="Pfam" id="PF07732">
    <property type="entry name" value="Cu-oxidase_3"/>
    <property type="match status" value="1"/>
</dbReference>
<dbReference type="NCBIfam" id="TIGR01480">
    <property type="entry name" value="copper_res_A"/>
    <property type="match status" value="1"/>
</dbReference>
<dbReference type="PROSITE" id="PS00079">
    <property type="entry name" value="MULTICOPPER_OXIDASE1"/>
    <property type="match status" value="1"/>
</dbReference>
<dbReference type="InterPro" id="IPR001117">
    <property type="entry name" value="Cu-oxidase_2nd"/>
</dbReference>
<evidence type="ECO:0000313" key="9">
    <source>
        <dbReference type="Proteomes" id="UP000051202"/>
    </source>
</evidence>
<dbReference type="RefSeq" id="WP_058025816.1">
    <property type="nucleotide sequence ID" value="NZ_LNDJ01000120.1"/>
</dbReference>
<dbReference type="STRING" id="554343.AS194_12340"/>
<feature type="domain" description="Plastocyanin-like" evidence="7">
    <location>
        <begin position="69"/>
        <end position="177"/>
    </location>
</feature>
<dbReference type="CDD" id="cd13874">
    <property type="entry name" value="CuRO_2_CopA"/>
    <property type="match status" value="1"/>
</dbReference>
<keyword evidence="3" id="KW-0186">Copper</keyword>
<dbReference type="InterPro" id="IPR002355">
    <property type="entry name" value="Cu_oxidase_Cu_BS"/>
</dbReference>
<feature type="domain" description="Plastocyanin-like" evidence="6">
    <location>
        <begin position="453"/>
        <end position="569"/>
    </location>
</feature>
<dbReference type="AlphaFoldDB" id="A0A0T6DPG5"/>
<dbReference type="EMBL" id="LNDJ01000120">
    <property type="protein sequence ID" value="KRU21373.1"/>
    <property type="molecule type" value="Genomic_DNA"/>
</dbReference>
<keyword evidence="1" id="KW-0479">Metal-binding</keyword>
<dbReference type="PROSITE" id="PS51318">
    <property type="entry name" value="TAT"/>
    <property type="match status" value="1"/>
</dbReference>
<proteinExistence type="predicted"/>
<accession>A0A0T6DPG5</accession>
<dbReference type="InterPro" id="IPR006311">
    <property type="entry name" value="TAT_signal"/>
</dbReference>
<dbReference type="PANTHER" id="PTHR11709">
    <property type="entry name" value="MULTI-COPPER OXIDASE"/>
    <property type="match status" value="1"/>
</dbReference>
<evidence type="ECO:0000259" key="6">
    <source>
        <dbReference type="Pfam" id="PF07731"/>
    </source>
</evidence>
<evidence type="ECO:0000256" key="2">
    <source>
        <dbReference type="ARBA" id="ARBA00023002"/>
    </source>
</evidence>
<dbReference type="InterPro" id="IPR011707">
    <property type="entry name" value="Cu-oxidase-like_N"/>
</dbReference>
<dbReference type="InterPro" id="IPR034279">
    <property type="entry name" value="CuRO_3_CopA"/>
</dbReference>
<dbReference type="Proteomes" id="UP000051202">
    <property type="component" value="Unassembled WGS sequence"/>
</dbReference>
<dbReference type="InterPro" id="IPR045087">
    <property type="entry name" value="Cu-oxidase_fam"/>
</dbReference>
<sequence>MNKNMLNRRRFLTGSSAVLGASLIPTMASSALGHASRSGSQSATINSDQNTHEVPVLTGTEFDLYVSKQSAIVNGKKSMATLINDSLPAPTLKMREGDTVTIRVHNQMDESTSIHWHGLLVPFEMDGVPGISFDGIPANSTFTYKFKLKQSGTYWYHSHSGFQEQTGMLGAIVIEPKGRERHPVAEDHVIVLSDWTHRDPHNLLKLLKQRADFDNYHLPDFKKLLSDIAATDLEAAYDKRKMWNQMRMMPTDFTDLSGEKTFTYLMNGKTTAANWTQLVKAGQPVKLRFINASAQTIFDVRIPGLKMTVVATDGIDVAPVAIDDFRIGVAETYDVIVTPTQDAHTIFAQNIDRSGYVATTLATKKGARPAIPAMDQIEWLTMADMMGAMGAMGDKGYKAKHAKTEYDFKSDMRVDSPRMNLDDPGINLRNINRDVLNYSQLRSVDEAIFAEQRKPTREIELHLTGNMERYIWALDGVMFKDATPVNIKPGERVRITLVNDTMMNHPMHLHGMWSDLRTPSGDFQVRKHTIVVQPAQKISFDVTGEVGRWAWHCHLLYHMEAGMFREVAVV</sequence>
<feature type="chain" id="PRO_5006668980" evidence="4">
    <location>
        <begin position="31"/>
        <end position="570"/>
    </location>
</feature>
<dbReference type="InterPro" id="IPR034282">
    <property type="entry name" value="CuRO_2_CopA"/>
</dbReference>
<dbReference type="PROSITE" id="PS00080">
    <property type="entry name" value="MULTICOPPER_OXIDASE2"/>
    <property type="match status" value="1"/>
</dbReference>
<dbReference type="CDD" id="cd13896">
    <property type="entry name" value="CuRO_3_CopA"/>
    <property type="match status" value="1"/>
</dbReference>
<feature type="domain" description="Plastocyanin-like" evidence="5">
    <location>
        <begin position="186"/>
        <end position="358"/>
    </location>
</feature>
<evidence type="ECO:0000256" key="1">
    <source>
        <dbReference type="ARBA" id="ARBA00022723"/>
    </source>
</evidence>
<protein>
    <submittedName>
        <fullName evidence="8">Copper resistance protein CopA</fullName>
    </submittedName>
</protein>
<evidence type="ECO:0000259" key="7">
    <source>
        <dbReference type="Pfam" id="PF07732"/>
    </source>
</evidence>
<evidence type="ECO:0000256" key="4">
    <source>
        <dbReference type="SAM" id="SignalP"/>
    </source>
</evidence>
<dbReference type="GO" id="GO:0042597">
    <property type="term" value="C:periplasmic space"/>
    <property type="evidence" value="ECO:0007669"/>
    <property type="project" value="InterPro"/>
</dbReference>
<keyword evidence="9" id="KW-1185">Reference proteome</keyword>
<evidence type="ECO:0000259" key="5">
    <source>
        <dbReference type="Pfam" id="PF00394"/>
    </source>
</evidence>
<evidence type="ECO:0000313" key="8">
    <source>
        <dbReference type="EMBL" id="KRU21373.1"/>
    </source>
</evidence>
<dbReference type="InterPro" id="IPR006376">
    <property type="entry name" value="Cu-R_CopA"/>
</dbReference>
<dbReference type="Gene3D" id="2.60.40.420">
    <property type="entry name" value="Cupredoxins - blue copper proteins"/>
    <property type="match status" value="3"/>
</dbReference>
<keyword evidence="2" id="KW-0560">Oxidoreductase</keyword>
<dbReference type="InterPro" id="IPR008972">
    <property type="entry name" value="Cupredoxin"/>
</dbReference>
<dbReference type="GO" id="GO:0016491">
    <property type="term" value="F:oxidoreductase activity"/>
    <property type="evidence" value="ECO:0007669"/>
    <property type="project" value="UniProtKB-KW"/>
</dbReference>
<reference evidence="8 9" key="1">
    <citation type="submission" date="2015-11" db="EMBL/GenBank/DDBJ databases">
        <title>Permanent draft genome of Psychrobacter piscatorii LQ58.</title>
        <authorList>
            <person name="Zhou M."/>
            <person name="Dong B."/>
            <person name="Liu Q."/>
        </authorList>
    </citation>
    <scope>NUCLEOTIDE SEQUENCE [LARGE SCALE GENOMIC DNA]</scope>
    <source>
        <strain evidence="8 9">LQ58</strain>
    </source>
</reference>
<organism evidence="8 9">
    <name type="scientific">Psychrobacter piscatorii</name>
    <dbReference type="NCBI Taxonomy" id="554343"/>
    <lineage>
        <taxon>Bacteria</taxon>
        <taxon>Pseudomonadati</taxon>
        <taxon>Pseudomonadota</taxon>
        <taxon>Gammaproteobacteria</taxon>
        <taxon>Moraxellales</taxon>
        <taxon>Moraxellaceae</taxon>
        <taxon>Psychrobacter</taxon>
    </lineage>
</organism>
<dbReference type="InterPro" id="IPR011706">
    <property type="entry name" value="Cu-oxidase_C"/>
</dbReference>
<name>A0A0T6DPG5_9GAMM</name>
<dbReference type="PANTHER" id="PTHR11709:SF394">
    <property type="entry name" value="FI03373P-RELATED"/>
    <property type="match status" value="1"/>
</dbReference>
<comment type="caution">
    <text evidence="8">The sequence shown here is derived from an EMBL/GenBank/DDBJ whole genome shotgun (WGS) entry which is preliminary data.</text>
</comment>
<dbReference type="SUPFAM" id="SSF49503">
    <property type="entry name" value="Cupredoxins"/>
    <property type="match status" value="3"/>
</dbReference>
<dbReference type="InterPro" id="IPR033138">
    <property type="entry name" value="Cu_oxidase_CS"/>
</dbReference>